<keyword evidence="1" id="KW-0614">Plasmid</keyword>
<gene>
    <name evidence="1" type="ORF">D1115_22865</name>
</gene>
<geneLocation type="plasmid" evidence="2">
    <name>pva1</name>
</geneLocation>
<dbReference type="PROSITE" id="PS51273">
    <property type="entry name" value="GATASE_TYPE_1"/>
    <property type="match status" value="1"/>
</dbReference>
<dbReference type="Proteomes" id="UP000262832">
    <property type="component" value="Plasmid pVa1"/>
</dbReference>
<name>A0ABM6Z0S8_9VIBR</name>
<organism evidence="1 2">
    <name type="scientific">Vibrio alfacsensis</name>
    <dbReference type="NCBI Taxonomy" id="1074311"/>
    <lineage>
        <taxon>Bacteria</taxon>
        <taxon>Pseudomonadati</taxon>
        <taxon>Pseudomonadota</taxon>
        <taxon>Gammaproteobacteria</taxon>
        <taxon>Vibrionales</taxon>
        <taxon>Vibrionaceae</taxon>
        <taxon>Vibrio</taxon>
    </lineage>
</organism>
<protein>
    <submittedName>
        <fullName evidence="1">Peptidase C26</fullName>
    </submittedName>
</protein>
<dbReference type="InterPro" id="IPR029062">
    <property type="entry name" value="Class_I_gatase-like"/>
</dbReference>
<evidence type="ECO:0000313" key="1">
    <source>
        <dbReference type="EMBL" id="AXY03723.1"/>
    </source>
</evidence>
<dbReference type="EMBL" id="CP032095">
    <property type="protein sequence ID" value="AXY03723.1"/>
    <property type="molecule type" value="Genomic_DNA"/>
</dbReference>
<sequence length="209" mass="23822">MRRIGITQRVDVIESYGERRDALDQRWYELVVALGCMPVPLPNIPRHLVRELMDGLNLAGVILSGGNNIAELDCHALDIATERDEFERALIQYTIETDIPLLGVCRGMQFINHHLGGSVERIKGHVAVEHELIMLKREFDLPRTVNSFHHWAIPSNGLAHGLVPLAADTQGNIEAYMHKERNVVGIMWHPERVKTFDVRDINLLKRIFL</sequence>
<dbReference type="PANTHER" id="PTHR43235">
    <property type="entry name" value="GLUTAMINE AMIDOTRANSFERASE PB2B2.05-RELATED"/>
    <property type="match status" value="1"/>
</dbReference>
<evidence type="ECO:0000313" key="2">
    <source>
        <dbReference type="Proteomes" id="UP000262832"/>
    </source>
</evidence>
<dbReference type="Gene3D" id="3.40.50.880">
    <property type="match status" value="1"/>
</dbReference>
<dbReference type="Pfam" id="PF07722">
    <property type="entry name" value="Peptidase_C26"/>
    <property type="match status" value="1"/>
</dbReference>
<dbReference type="SUPFAM" id="SSF52317">
    <property type="entry name" value="Class I glutamine amidotransferase-like"/>
    <property type="match status" value="1"/>
</dbReference>
<dbReference type="PANTHER" id="PTHR43235:SF1">
    <property type="entry name" value="GLUTAMINE AMIDOTRANSFERASE PB2B2.05-RELATED"/>
    <property type="match status" value="1"/>
</dbReference>
<dbReference type="RefSeq" id="WP_128813603.1">
    <property type="nucleotide sequence ID" value="NZ_CP032095.1"/>
</dbReference>
<reference evidence="1 2" key="1">
    <citation type="submission" date="2018-08" db="EMBL/GenBank/DDBJ databases">
        <title>Genomic taxonomy of the Vibrionaceae family.</title>
        <authorList>
            <person name="Gomez-Gil B."/>
            <person name="Tanaka M."/>
            <person name="Sawabe T."/>
            <person name="Enciso-Ibarra K."/>
        </authorList>
    </citation>
    <scope>NUCLEOTIDE SEQUENCE [LARGE SCALE GENOMIC DNA]</scope>
    <source>
        <strain evidence="1 2">CAIM 1831</strain>
        <plasmid evidence="2">pva1</plasmid>
    </source>
</reference>
<proteinExistence type="predicted"/>
<keyword evidence="2" id="KW-1185">Reference proteome</keyword>
<accession>A0ABM6Z0S8</accession>
<dbReference type="InterPro" id="IPR044668">
    <property type="entry name" value="PuuD-like"/>
</dbReference>
<dbReference type="InterPro" id="IPR011697">
    <property type="entry name" value="Peptidase_C26"/>
</dbReference>